<dbReference type="InterPro" id="IPR027417">
    <property type="entry name" value="P-loop_NTPase"/>
</dbReference>
<dbReference type="Pfam" id="PF00005">
    <property type="entry name" value="ABC_tran"/>
    <property type="match status" value="1"/>
</dbReference>
<dbReference type="STRING" id="1434110.MSHOH_3194"/>
<dbReference type="GO" id="GO:0005524">
    <property type="term" value="F:ATP binding"/>
    <property type="evidence" value="ECO:0007669"/>
    <property type="project" value="UniProtKB-KW"/>
</dbReference>
<evidence type="ECO:0000313" key="5">
    <source>
        <dbReference type="Proteomes" id="UP000033101"/>
    </source>
</evidence>
<evidence type="ECO:0000256" key="2">
    <source>
        <dbReference type="ARBA" id="ARBA00022840"/>
    </source>
</evidence>
<reference evidence="4 5" key="1">
    <citation type="submission" date="2014-07" db="EMBL/GenBank/DDBJ databases">
        <title>Methanogenic archaea and the global carbon cycle.</title>
        <authorList>
            <person name="Henriksen J.R."/>
            <person name="Luke J."/>
            <person name="Reinhart S."/>
            <person name="Benedict M.N."/>
            <person name="Youngblut N.D."/>
            <person name="Metcalf M.E."/>
            <person name="Whitaker R.J."/>
            <person name="Metcalf W.W."/>
        </authorList>
    </citation>
    <scope>NUCLEOTIDE SEQUENCE [LARGE SCALE GENOMIC DNA]</scope>
    <source>
        <strain evidence="4 5">HB-1</strain>
    </source>
</reference>
<dbReference type="HOGENOM" id="CLU_000604_1_2_2"/>
<accession>A0A0E3SGZ2</accession>
<sequence length="273" mass="30079">MPFMVITAGDAMNTKGEAVVSIRDLTMSYGANQVLRGINLNVFQGEIIGYIGPNGAGKSTTVKIILGLIDGFKGQVKVLGEDIAGGGIEYKRKIGYVPETAEVYDTLTAHEYLTFIGEMYGMDFRLVDRKAQKLMALFDIADVYHARIASYSKGMKQRLLIISSLLHNPDILFFDEPLSGLDANSVMVFKEIMTDLAAQGKTIFYSSHIMDVVEKISSRIILINNGQIVADGSFDQLSQKCREGSLEEIFNQITGFNRHKEIADEFIAVLGEA</sequence>
<dbReference type="KEGG" id="mhor:MSHOH_3194"/>
<dbReference type="PROSITE" id="PS00211">
    <property type="entry name" value="ABC_TRANSPORTER_1"/>
    <property type="match status" value="1"/>
</dbReference>
<dbReference type="CDD" id="cd03230">
    <property type="entry name" value="ABC_DR_subfamily_A"/>
    <property type="match status" value="1"/>
</dbReference>
<dbReference type="Proteomes" id="UP000033101">
    <property type="component" value="Chromosome"/>
</dbReference>
<dbReference type="GO" id="GO:0016887">
    <property type="term" value="F:ATP hydrolysis activity"/>
    <property type="evidence" value="ECO:0007669"/>
    <property type="project" value="InterPro"/>
</dbReference>
<keyword evidence="2 4" id="KW-0067">ATP-binding</keyword>
<dbReference type="AlphaFoldDB" id="A0A0E3SGZ2"/>
<dbReference type="InterPro" id="IPR003439">
    <property type="entry name" value="ABC_transporter-like_ATP-bd"/>
</dbReference>
<dbReference type="EMBL" id="CP009516">
    <property type="protein sequence ID" value="AKB79677.1"/>
    <property type="molecule type" value="Genomic_DNA"/>
</dbReference>
<dbReference type="PATRIC" id="fig|1434110.4.peg.4112"/>
<dbReference type="Gene3D" id="3.40.50.300">
    <property type="entry name" value="P-loop containing nucleotide triphosphate hydrolases"/>
    <property type="match status" value="1"/>
</dbReference>
<keyword evidence="1" id="KW-0547">Nucleotide-binding</keyword>
<feature type="domain" description="ABC transporter" evidence="3">
    <location>
        <begin position="20"/>
        <end position="250"/>
    </location>
</feature>
<keyword evidence="5" id="KW-1185">Reference proteome</keyword>
<dbReference type="PANTHER" id="PTHR43613">
    <property type="entry name" value="ABC TRANSPORTER, ATP-BINDING PROTEIN"/>
    <property type="match status" value="1"/>
</dbReference>
<dbReference type="PANTHER" id="PTHR43613:SF1">
    <property type="entry name" value="ABC TRANSPORTER, ATP-BINDING PROTEIN"/>
    <property type="match status" value="1"/>
</dbReference>
<organism evidence="4 5">
    <name type="scientific">Methanosarcina horonobensis HB-1 = JCM 15518</name>
    <dbReference type="NCBI Taxonomy" id="1434110"/>
    <lineage>
        <taxon>Archaea</taxon>
        <taxon>Methanobacteriati</taxon>
        <taxon>Methanobacteriota</taxon>
        <taxon>Stenosarchaea group</taxon>
        <taxon>Methanomicrobia</taxon>
        <taxon>Methanosarcinales</taxon>
        <taxon>Methanosarcinaceae</taxon>
        <taxon>Methanosarcina</taxon>
    </lineage>
</organism>
<dbReference type="SUPFAM" id="SSF52540">
    <property type="entry name" value="P-loop containing nucleoside triphosphate hydrolases"/>
    <property type="match status" value="1"/>
</dbReference>
<gene>
    <name evidence="4" type="ORF">MSHOH_3194</name>
</gene>
<evidence type="ECO:0000313" key="4">
    <source>
        <dbReference type="EMBL" id="AKB79677.1"/>
    </source>
</evidence>
<dbReference type="InterPro" id="IPR003593">
    <property type="entry name" value="AAA+_ATPase"/>
</dbReference>
<evidence type="ECO:0000259" key="3">
    <source>
        <dbReference type="PROSITE" id="PS50893"/>
    </source>
</evidence>
<protein>
    <submittedName>
        <fullName evidence="4">ABC transporter ATP-binding protein</fullName>
    </submittedName>
</protein>
<dbReference type="PROSITE" id="PS50893">
    <property type="entry name" value="ABC_TRANSPORTER_2"/>
    <property type="match status" value="1"/>
</dbReference>
<dbReference type="InterPro" id="IPR017871">
    <property type="entry name" value="ABC_transporter-like_CS"/>
</dbReference>
<proteinExistence type="predicted"/>
<name>A0A0E3SGZ2_9EURY</name>
<dbReference type="SMART" id="SM00382">
    <property type="entry name" value="AAA"/>
    <property type="match status" value="1"/>
</dbReference>
<evidence type="ECO:0000256" key="1">
    <source>
        <dbReference type="ARBA" id="ARBA00022741"/>
    </source>
</evidence>